<reference evidence="2 3" key="1">
    <citation type="submission" date="2015-01" db="EMBL/GenBank/DDBJ databases">
        <title>Erwinia tracheiphila.</title>
        <authorList>
            <person name="Shapiro L.R."/>
        </authorList>
    </citation>
    <scope>NUCLEOTIDE SEQUENCE [LARGE SCALE GENOMIC DNA]</scope>
    <source>
        <strain evidence="2 3">BuffGH</strain>
    </source>
</reference>
<evidence type="ECO:0000313" key="2">
    <source>
        <dbReference type="EMBL" id="KKF35145.1"/>
    </source>
</evidence>
<dbReference type="InterPro" id="IPR027266">
    <property type="entry name" value="TrmE/GcvT-like"/>
</dbReference>
<protein>
    <recommendedName>
        <fullName evidence="1">GCVT N-terminal domain-containing protein</fullName>
    </recommendedName>
</protein>
<dbReference type="SUPFAM" id="SSF103025">
    <property type="entry name" value="Folate-binding domain"/>
    <property type="match status" value="1"/>
</dbReference>
<keyword evidence="3" id="KW-1185">Reference proteome</keyword>
<organism evidence="2 3">
    <name type="scientific">Erwinia tracheiphila</name>
    <dbReference type="NCBI Taxonomy" id="65700"/>
    <lineage>
        <taxon>Bacteria</taxon>
        <taxon>Pseudomonadati</taxon>
        <taxon>Pseudomonadota</taxon>
        <taxon>Gammaproteobacteria</taxon>
        <taxon>Enterobacterales</taxon>
        <taxon>Erwiniaceae</taxon>
        <taxon>Erwinia</taxon>
    </lineage>
</organism>
<evidence type="ECO:0000259" key="1">
    <source>
        <dbReference type="Pfam" id="PF01571"/>
    </source>
</evidence>
<dbReference type="Gene3D" id="3.30.1360.120">
    <property type="entry name" value="Probable tRNA modification gtpase trme, domain 1"/>
    <property type="match status" value="1"/>
</dbReference>
<dbReference type="InterPro" id="IPR006222">
    <property type="entry name" value="GCVT_N"/>
</dbReference>
<sequence length="70" mass="7807">MFFTSVTDHWATIILTGLKARELLAGFCDIDLSRDSFKFMGWRGGKVADVPDGALRTATIASRKMMVRII</sequence>
<gene>
    <name evidence="2" type="ORF">SY86_06420</name>
</gene>
<accession>A0A0M2K6X6</accession>
<evidence type="ECO:0000313" key="3">
    <source>
        <dbReference type="Proteomes" id="UP000033924"/>
    </source>
</evidence>
<comment type="caution">
    <text evidence="2">The sequence shown here is derived from an EMBL/GenBank/DDBJ whole genome shotgun (WGS) entry which is preliminary data.</text>
</comment>
<name>A0A0M2K6X6_9GAMM</name>
<feature type="domain" description="GCVT N-terminal" evidence="1">
    <location>
        <begin position="3"/>
        <end position="57"/>
    </location>
</feature>
<dbReference type="EMBL" id="JXNU01000003">
    <property type="protein sequence ID" value="KKF35145.1"/>
    <property type="molecule type" value="Genomic_DNA"/>
</dbReference>
<dbReference type="RefSeq" id="WP_040465294.1">
    <property type="nucleotide sequence ID" value="NZ_CP013970.1"/>
</dbReference>
<dbReference type="Pfam" id="PF01571">
    <property type="entry name" value="GCV_T"/>
    <property type="match status" value="1"/>
</dbReference>
<proteinExistence type="predicted"/>
<dbReference type="AlphaFoldDB" id="A0A0M2K6X6"/>
<dbReference type="STRING" id="65700.SY86_06420"/>
<dbReference type="Proteomes" id="UP000033924">
    <property type="component" value="Unassembled WGS sequence"/>
</dbReference>
<dbReference type="PATRIC" id="fig|65700.7.peg.1620"/>